<feature type="domain" description="SH3b" evidence="1">
    <location>
        <begin position="1"/>
        <end position="51"/>
    </location>
</feature>
<dbReference type="SUPFAM" id="SSF50044">
    <property type="entry name" value="SH3-domain"/>
    <property type="match status" value="1"/>
</dbReference>
<dbReference type="InterPro" id="IPR036028">
    <property type="entry name" value="SH3-like_dom_sf"/>
</dbReference>
<dbReference type="InterPro" id="IPR003646">
    <property type="entry name" value="SH3-like_bac-type"/>
</dbReference>
<organism evidence="2 3">
    <name type="scientific">Alkalihalophilus lindianensis</name>
    <dbReference type="NCBI Taxonomy" id="1630542"/>
    <lineage>
        <taxon>Bacteria</taxon>
        <taxon>Bacillati</taxon>
        <taxon>Bacillota</taxon>
        <taxon>Bacilli</taxon>
        <taxon>Bacillales</taxon>
        <taxon>Bacillaceae</taxon>
        <taxon>Alkalihalophilus</taxon>
    </lineage>
</organism>
<dbReference type="InterPro" id="IPR052354">
    <property type="entry name" value="Cell_Wall_Dynamics_Protein"/>
</dbReference>
<dbReference type="PANTHER" id="PTHR34408">
    <property type="entry name" value="FAMILY PROTEIN, PUTATIVE-RELATED"/>
    <property type="match status" value="1"/>
</dbReference>
<sequence>MRKSASNSAAVVASLAKGTAVTVYSEANGWAKVKANGKEGYVSTSFLAAKKAENSKQTNVTVKATTKYVDIDSGSLNLRKSASTNAAVVTSLAKGTAVTVYSEANGWAKVKANGKDGYVST</sequence>
<dbReference type="SMART" id="SM00287">
    <property type="entry name" value="SH3b"/>
    <property type="match status" value="2"/>
</dbReference>
<dbReference type="Pfam" id="PF08239">
    <property type="entry name" value="SH3_3"/>
    <property type="match status" value="2"/>
</dbReference>
<comment type="caution">
    <text evidence="2">The sequence shown here is derived from an EMBL/GenBank/DDBJ whole genome shotgun (WGS) entry which is preliminary data.</text>
</comment>
<dbReference type="Proteomes" id="UP001287282">
    <property type="component" value="Unassembled WGS sequence"/>
</dbReference>
<evidence type="ECO:0000259" key="1">
    <source>
        <dbReference type="PROSITE" id="PS51781"/>
    </source>
</evidence>
<evidence type="ECO:0000313" key="3">
    <source>
        <dbReference type="Proteomes" id="UP001287282"/>
    </source>
</evidence>
<dbReference type="PROSITE" id="PS51781">
    <property type="entry name" value="SH3B"/>
    <property type="match status" value="2"/>
</dbReference>
<reference evidence="2 3" key="1">
    <citation type="submission" date="2023-10" db="EMBL/GenBank/DDBJ databases">
        <title>Screening of Alkalihalobacillus lindianensis BZ-TG-R113 and Its Alleviation of Salt Stress on Rapeseed Growth.</title>
        <authorList>
            <person name="Zhao B."/>
            <person name="Guo T."/>
        </authorList>
    </citation>
    <scope>NUCLEOTIDE SEQUENCE [LARGE SCALE GENOMIC DNA]</scope>
    <source>
        <strain evidence="2 3">BZ-TG-R113</strain>
    </source>
</reference>
<evidence type="ECO:0000313" key="2">
    <source>
        <dbReference type="EMBL" id="MDV2686908.1"/>
    </source>
</evidence>
<gene>
    <name evidence="2" type="ORF">RYX56_21395</name>
</gene>
<feature type="domain" description="SH3b" evidence="1">
    <location>
        <begin position="64"/>
        <end position="121"/>
    </location>
</feature>
<dbReference type="Gene3D" id="2.30.30.40">
    <property type="entry name" value="SH3 Domains"/>
    <property type="match status" value="2"/>
</dbReference>
<keyword evidence="3" id="KW-1185">Reference proteome</keyword>
<dbReference type="RefSeq" id="WP_317123992.1">
    <property type="nucleotide sequence ID" value="NZ_JAWJBA010000083.1"/>
</dbReference>
<proteinExistence type="predicted"/>
<name>A0ABU3XGF4_9BACI</name>
<protein>
    <submittedName>
        <fullName evidence="2">SH3 domain-containing protein</fullName>
    </submittedName>
</protein>
<accession>A0ABU3XGF4</accession>
<dbReference type="PANTHER" id="PTHR34408:SF1">
    <property type="entry name" value="GLYCOSYL HYDROLASE FAMILY 19 DOMAIN-CONTAINING PROTEIN HI_1415"/>
    <property type="match status" value="1"/>
</dbReference>
<feature type="non-terminal residue" evidence="2">
    <location>
        <position position="121"/>
    </location>
</feature>
<dbReference type="EMBL" id="JAWJBA010000083">
    <property type="protein sequence ID" value="MDV2686908.1"/>
    <property type="molecule type" value="Genomic_DNA"/>
</dbReference>